<name>A0A7V2T328_LEUMU</name>
<sequence>MTFRYKLTQTLSVFAISTTLALTACSTNPVSGKKDFSLISKDQEVQMGKKAHQDILKKQRPYNNARLQSYVNSIGQQLASKSHRSNIPYTFTVLDDPSVNAFALPGGYVYVTTGLMAYLNSEGELAGVLGHEIGHVTARHGVQQASAGMAASVLVDLITKKAGGNSKMLNQLGTAMLSGYGRKHELQADRLGAAYLAGVGYSPTNMIDVIGVLKAQEVYASRQRGGRGSSYHGVFASHPSNDKRLQEVVGAA</sequence>
<dbReference type="GO" id="GO:0004222">
    <property type="term" value="F:metalloendopeptidase activity"/>
    <property type="evidence" value="ECO:0007669"/>
    <property type="project" value="InterPro"/>
</dbReference>
<accession>A0A7V2T328</accession>
<dbReference type="Pfam" id="PF01435">
    <property type="entry name" value="Peptidase_M48"/>
    <property type="match status" value="1"/>
</dbReference>
<dbReference type="InterPro" id="IPR001915">
    <property type="entry name" value="Peptidase_M48"/>
</dbReference>
<evidence type="ECO:0000256" key="5">
    <source>
        <dbReference type="ARBA" id="ARBA00023049"/>
    </source>
</evidence>
<dbReference type="InterPro" id="IPR051156">
    <property type="entry name" value="Mito/Outer_Membr_Metalloprot"/>
</dbReference>
<evidence type="ECO:0000313" key="9">
    <source>
        <dbReference type="EMBL" id="HFC92658.1"/>
    </source>
</evidence>
<reference evidence="9" key="1">
    <citation type="journal article" date="2020" name="mSystems">
        <title>Genome- and Community-Level Interaction Insights into Carbon Utilization and Element Cycling Functions of Hydrothermarchaeota in Hydrothermal Sediment.</title>
        <authorList>
            <person name="Zhou Z."/>
            <person name="Liu Y."/>
            <person name="Xu W."/>
            <person name="Pan J."/>
            <person name="Luo Z.H."/>
            <person name="Li M."/>
        </authorList>
    </citation>
    <scope>NUCLEOTIDE SEQUENCE [LARGE SCALE GENOMIC DNA]</scope>
    <source>
        <strain evidence="9">HyVt-493</strain>
    </source>
</reference>
<dbReference type="GO" id="GO:0046872">
    <property type="term" value="F:metal ion binding"/>
    <property type="evidence" value="ECO:0007669"/>
    <property type="project" value="UniProtKB-KW"/>
</dbReference>
<evidence type="ECO:0000256" key="2">
    <source>
        <dbReference type="ARBA" id="ARBA00022723"/>
    </source>
</evidence>
<dbReference type="CDD" id="cd07333">
    <property type="entry name" value="M48C_bepA_like"/>
    <property type="match status" value="1"/>
</dbReference>
<gene>
    <name evidence="9" type="ORF">ENJ51_07580</name>
</gene>
<keyword evidence="4 6" id="KW-0862">Zinc</keyword>
<comment type="caution">
    <text evidence="9">The sequence shown here is derived from an EMBL/GenBank/DDBJ whole genome shotgun (WGS) entry which is preliminary data.</text>
</comment>
<dbReference type="Proteomes" id="UP000885750">
    <property type="component" value="Unassembled WGS sequence"/>
</dbReference>
<evidence type="ECO:0000256" key="1">
    <source>
        <dbReference type="ARBA" id="ARBA00022670"/>
    </source>
</evidence>
<keyword evidence="1 6" id="KW-0645">Protease</keyword>
<dbReference type="PROSITE" id="PS51257">
    <property type="entry name" value="PROKAR_LIPOPROTEIN"/>
    <property type="match status" value="1"/>
</dbReference>
<keyword evidence="2" id="KW-0479">Metal-binding</keyword>
<dbReference type="EMBL" id="DRMS01000282">
    <property type="protein sequence ID" value="HFC92658.1"/>
    <property type="molecule type" value="Genomic_DNA"/>
</dbReference>
<evidence type="ECO:0000256" key="6">
    <source>
        <dbReference type="RuleBase" id="RU003983"/>
    </source>
</evidence>
<organism evidence="9">
    <name type="scientific">Leucothrix mucor</name>
    <dbReference type="NCBI Taxonomy" id="45248"/>
    <lineage>
        <taxon>Bacteria</taxon>
        <taxon>Pseudomonadati</taxon>
        <taxon>Pseudomonadota</taxon>
        <taxon>Gammaproteobacteria</taxon>
        <taxon>Thiotrichales</taxon>
        <taxon>Thiotrichaceae</taxon>
        <taxon>Leucothrix</taxon>
    </lineage>
</organism>
<evidence type="ECO:0000256" key="4">
    <source>
        <dbReference type="ARBA" id="ARBA00022833"/>
    </source>
</evidence>
<keyword evidence="7" id="KW-0732">Signal</keyword>
<protein>
    <submittedName>
        <fullName evidence="9">Peptidase M48 Ste24p</fullName>
    </submittedName>
</protein>
<evidence type="ECO:0000256" key="3">
    <source>
        <dbReference type="ARBA" id="ARBA00022801"/>
    </source>
</evidence>
<dbReference type="AlphaFoldDB" id="A0A7V2T328"/>
<dbReference type="Gene3D" id="3.30.2010.10">
    <property type="entry name" value="Metalloproteases ('zincins'), catalytic domain"/>
    <property type="match status" value="1"/>
</dbReference>
<feature type="signal peptide" evidence="7">
    <location>
        <begin position="1"/>
        <end position="24"/>
    </location>
</feature>
<feature type="domain" description="Peptidase M48" evidence="8">
    <location>
        <begin position="67"/>
        <end position="249"/>
    </location>
</feature>
<keyword evidence="5 6" id="KW-0482">Metalloprotease</keyword>
<dbReference type="GO" id="GO:0016020">
    <property type="term" value="C:membrane"/>
    <property type="evidence" value="ECO:0007669"/>
    <property type="project" value="TreeGrafter"/>
</dbReference>
<dbReference type="GO" id="GO:0051603">
    <property type="term" value="P:proteolysis involved in protein catabolic process"/>
    <property type="evidence" value="ECO:0007669"/>
    <property type="project" value="TreeGrafter"/>
</dbReference>
<feature type="chain" id="PRO_5030768824" evidence="7">
    <location>
        <begin position="25"/>
        <end position="252"/>
    </location>
</feature>
<comment type="cofactor">
    <cofactor evidence="6">
        <name>Zn(2+)</name>
        <dbReference type="ChEBI" id="CHEBI:29105"/>
    </cofactor>
    <text evidence="6">Binds 1 zinc ion per subunit.</text>
</comment>
<proteinExistence type="inferred from homology"/>
<dbReference type="PANTHER" id="PTHR22726">
    <property type="entry name" value="METALLOENDOPEPTIDASE OMA1"/>
    <property type="match status" value="1"/>
</dbReference>
<comment type="similarity">
    <text evidence="6">Belongs to the peptidase M48 family.</text>
</comment>
<keyword evidence="3 6" id="KW-0378">Hydrolase</keyword>
<dbReference type="PANTHER" id="PTHR22726:SF24">
    <property type="entry name" value="M48 FAMILY METALLOPEPTIDASE"/>
    <property type="match status" value="1"/>
</dbReference>
<evidence type="ECO:0000259" key="8">
    <source>
        <dbReference type="Pfam" id="PF01435"/>
    </source>
</evidence>
<evidence type="ECO:0000256" key="7">
    <source>
        <dbReference type="SAM" id="SignalP"/>
    </source>
</evidence>
<feature type="non-terminal residue" evidence="9">
    <location>
        <position position="252"/>
    </location>
</feature>